<dbReference type="EMBL" id="JAADJZ010000009">
    <property type="protein sequence ID" value="KAF2872261.1"/>
    <property type="molecule type" value="Genomic_DNA"/>
</dbReference>
<reference evidence="1 2" key="1">
    <citation type="submission" date="2020-01" db="EMBL/GenBank/DDBJ databases">
        <authorList>
            <consortium name="DOE Joint Genome Institute"/>
            <person name="Haridas S."/>
            <person name="Albert R."/>
            <person name="Binder M."/>
            <person name="Bloem J."/>
            <person name="Labutti K."/>
            <person name="Salamov A."/>
            <person name="Andreopoulos B."/>
            <person name="Baker S.E."/>
            <person name="Barry K."/>
            <person name="Bills G."/>
            <person name="Bluhm B.H."/>
            <person name="Cannon C."/>
            <person name="Castanera R."/>
            <person name="Culley D.E."/>
            <person name="Daum C."/>
            <person name="Ezra D."/>
            <person name="Gonzalez J.B."/>
            <person name="Henrissat B."/>
            <person name="Kuo A."/>
            <person name="Liang C."/>
            <person name="Lipzen A."/>
            <person name="Lutzoni F."/>
            <person name="Magnuson J."/>
            <person name="Mondo S."/>
            <person name="Nolan M."/>
            <person name="Ohm R."/>
            <person name="Pangilinan J."/>
            <person name="Park H.-J.H."/>
            <person name="Ramirez L."/>
            <person name="Alfaro M."/>
            <person name="Sun H."/>
            <person name="Tritt A."/>
            <person name="Yoshinaga Y."/>
            <person name="Zwiers L.-H.L."/>
            <person name="Turgeon B.G."/>
            <person name="Goodwin S.B."/>
            <person name="Spatafora J.W."/>
            <person name="Crous P.W."/>
            <person name="Grigoriev I.V."/>
        </authorList>
    </citation>
    <scope>NUCLEOTIDE SEQUENCE [LARGE SCALE GENOMIC DNA]</scope>
    <source>
        <strain evidence="1 2">CBS 611.86</strain>
    </source>
</reference>
<sequence>MWLSCTLKEVLKVGRVRDSLGCATRLVSTLCSRYHARMYAGLISIPQLPSSATPPLNSIPLPSYLPTPHHYLLLSIRPSHQRAATAIASIAPLEQPQHLRPPKHARIVPRRPAPIIHNTHISALFQ</sequence>
<comment type="caution">
    <text evidence="1">The sequence shown here is derived from an EMBL/GenBank/DDBJ whole genome shotgun (WGS) entry which is preliminary data.</text>
</comment>
<accession>A0A7C8MAS4</accession>
<organism evidence="1 2">
    <name type="scientific">Massariosphaeria phaeospora</name>
    <dbReference type="NCBI Taxonomy" id="100035"/>
    <lineage>
        <taxon>Eukaryota</taxon>
        <taxon>Fungi</taxon>
        <taxon>Dikarya</taxon>
        <taxon>Ascomycota</taxon>
        <taxon>Pezizomycotina</taxon>
        <taxon>Dothideomycetes</taxon>
        <taxon>Pleosporomycetidae</taxon>
        <taxon>Pleosporales</taxon>
        <taxon>Pleosporales incertae sedis</taxon>
        <taxon>Massariosphaeria</taxon>
    </lineage>
</organism>
<proteinExistence type="predicted"/>
<protein>
    <submittedName>
        <fullName evidence="1">Uncharacterized protein</fullName>
    </submittedName>
</protein>
<evidence type="ECO:0000313" key="2">
    <source>
        <dbReference type="Proteomes" id="UP000481861"/>
    </source>
</evidence>
<dbReference type="AlphaFoldDB" id="A0A7C8MAS4"/>
<name>A0A7C8MAS4_9PLEO</name>
<keyword evidence="2" id="KW-1185">Reference proteome</keyword>
<evidence type="ECO:0000313" key="1">
    <source>
        <dbReference type="EMBL" id="KAF2872261.1"/>
    </source>
</evidence>
<dbReference type="Proteomes" id="UP000481861">
    <property type="component" value="Unassembled WGS sequence"/>
</dbReference>
<gene>
    <name evidence="1" type="ORF">BDV95DRAFT_569384</name>
</gene>